<proteinExistence type="inferred from homology"/>
<name>N6W1T8_9GAMM</name>
<dbReference type="Pfam" id="PF09335">
    <property type="entry name" value="VTT_dom"/>
    <property type="match status" value="1"/>
</dbReference>
<evidence type="ECO:0000313" key="9">
    <source>
        <dbReference type="Proteomes" id="UP000013165"/>
    </source>
</evidence>
<dbReference type="OrthoDB" id="7348996at2"/>
<evidence type="ECO:0000256" key="4">
    <source>
        <dbReference type="ARBA" id="ARBA00022989"/>
    </source>
</evidence>
<sequence>MRNWPRWLAFAVMGGLALIAVRQGWLDFLSDEKQVAGFIQARGLSGLVAVMGAGTLYTALGGPRQLLAFVLGFALSPVYGTVISTAVTVLGATLCFFVARILLQRSLADRFGQRMERFDRLFQQKTMTKILVVRLLPIGSNLATNLIAGCSHIRFLPFLMGSGLGYLPQMLVFALAGAGIGNADHYQFALSVALFIVASLLGGYLLQQHRNRLLTTPLSEDS</sequence>
<organism evidence="8 9">
    <name type="scientific">Marinobacter nanhaiticus D15-8W</name>
    <dbReference type="NCBI Taxonomy" id="626887"/>
    <lineage>
        <taxon>Bacteria</taxon>
        <taxon>Pseudomonadati</taxon>
        <taxon>Pseudomonadota</taxon>
        <taxon>Gammaproteobacteria</taxon>
        <taxon>Pseudomonadales</taxon>
        <taxon>Marinobacteraceae</taxon>
        <taxon>Marinobacter</taxon>
    </lineage>
</organism>
<evidence type="ECO:0000256" key="2">
    <source>
        <dbReference type="ARBA" id="ARBA00022475"/>
    </source>
</evidence>
<feature type="domain" description="VTT" evidence="7">
    <location>
        <begin position="63"/>
        <end position="178"/>
    </location>
</feature>
<keyword evidence="9" id="KW-1185">Reference proteome</keyword>
<evidence type="ECO:0000313" key="8">
    <source>
        <dbReference type="EMBL" id="ENO16495.1"/>
    </source>
</evidence>
<evidence type="ECO:0000256" key="1">
    <source>
        <dbReference type="ARBA" id="ARBA00004651"/>
    </source>
</evidence>
<dbReference type="HOGENOM" id="CLU_038944_4_1_6"/>
<dbReference type="STRING" id="626887.J057_02255"/>
<reference evidence="8 9" key="1">
    <citation type="journal article" date="2013" name="Genome Announc.">
        <title>Genome Sequence of the Polycyclic Aromatic Hydrocarbon-Degrading Bacterium Strain Marinobacter nanhaiticus D15-8WT.</title>
        <authorList>
            <person name="Cui Z."/>
            <person name="Gao W."/>
            <person name="Li Q."/>
            <person name="Xu G."/>
            <person name="Zheng L."/>
        </authorList>
    </citation>
    <scope>NUCLEOTIDE SEQUENCE [LARGE SCALE GENOMIC DNA]</scope>
    <source>
        <strain evidence="8 9">D15-8W</strain>
    </source>
</reference>
<evidence type="ECO:0000256" key="3">
    <source>
        <dbReference type="ARBA" id="ARBA00022692"/>
    </source>
</evidence>
<dbReference type="Proteomes" id="UP000013165">
    <property type="component" value="Unassembled WGS sequence"/>
</dbReference>
<comment type="caution">
    <text evidence="6">Lacks conserved residue(s) required for the propagation of feature annotation.</text>
</comment>
<feature type="transmembrane region" description="Helical" evidence="6">
    <location>
        <begin position="66"/>
        <end position="99"/>
    </location>
</feature>
<feature type="transmembrane region" description="Helical" evidence="6">
    <location>
        <begin position="186"/>
        <end position="206"/>
    </location>
</feature>
<gene>
    <name evidence="8" type="ORF">J057_02255</name>
</gene>
<dbReference type="AlphaFoldDB" id="N6W1T8"/>
<feature type="transmembrane region" description="Helical" evidence="6">
    <location>
        <begin position="39"/>
        <end position="59"/>
    </location>
</feature>
<comment type="subcellular location">
    <subcellularLocation>
        <location evidence="1 6">Cell membrane</location>
        <topology evidence="1 6">Multi-pass membrane protein</topology>
    </subcellularLocation>
</comment>
<evidence type="ECO:0000259" key="7">
    <source>
        <dbReference type="Pfam" id="PF09335"/>
    </source>
</evidence>
<evidence type="ECO:0000256" key="6">
    <source>
        <dbReference type="RuleBase" id="RU366058"/>
    </source>
</evidence>
<dbReference type="eggNOG" id="COG0398">
    <property type="taxonomic scope" value="Bacteria"/>
</dbReference>
<comment type="caution">
    <text evidence="8">The sequence shown here is derived from an EMBL/GenBank/DDBJ whole genome shotgun (WGS) entry which is preliminary data.</text>
</comment>
<keyword evidence="4 6" id="KW-1133">Transmembrane helix</keyword>
<accession>N6W1T8</accession>
<dbReference type="PATRIC" id="fig|626887.3.peg.429"/>
<dbReference type="PANTHER" id="PTHR12677">
    <property type="entry name" value="GOLGI APPARATUS MEMBRANE PROTEIN TVP38-RELATED"/>
    <property type="match status" value="1"/>
</dbReference>
<keyword evidence="3 6" id="KW-0812">Transmembrane</keyword>
<dbReference type="RefSeq" id="WP_004583005.1">
    <property type="nucleotide sequence ID" value="NZ_AP028878.1"/>
</dbReference>
<keyword evidence="2 6" id="KW-1003">Cell membrane</keyword>
<protein>
    <recommendedName>
        <fullName evidence="6">TVP38/TMEM64 family membrane protein</fullName>
    </recommendedName>
</protein>
<dbReference type="InterPro" id="IPR032816">
    <property type="entry name" value="VTT_dom"/>
</dbReference>
<dbReference type="EMBL" id="APLQ01000010">
    <property type="protein sequence ID" value="ENO16495.1"/>
    <property type="molecule type" value="Genomic_DNA"/>
</dbReference>
<feature type="transmembrane region" description="Helical" evidence="6">
    <location>
        <begin position="155"/>
        <end position="180"/>
    </location>
</feature>
<evidence type="ECO:0000256" key="5">
    <source>
        <dbReference type="ARBA" id="ARBA00023136"/>
    </source>
</evidence>
<comment type="similarity">
    <text evidence="6">Belongs to the TVP38/TMEM64 family.</text>
</comment>
<dbReference type="GO" id="GO:0005886">
    <property type="term" value="C:plasma membrane"/>
    <property type="evidence" value="ECO:0007669"/>
    <property type="project" value="UniProtKB-SubCell"/>
</dbReference>
<keyword evidence="5 6" id="KW-0472">Membrane</keyword>
<dbReference type="InterPro" id="IPR015414">
    <property type="entry name" value="TMEM64"/>
</dbReference>
<dbReference type="PANTHER" id="PTHR12677:SF59">
    <property type="entry name" value="GOLGI APPARATUS MEMBRANE PROTEIN TVP38-RELATED"/>
    <property type="match status" value="1"/>
</dbReference>